<evidence type="ECO:0000256" key="1">
    <source>
        <dbReference type="SAM" id="SignalP"/>
    </source>
</evidence>
<dbReference type="EMBL" id="BSNK01000002">
    <property type="protein sequence ID" value="GLQ23990.1"/>
    <property type="molecule type" value="Genomic_DNA"/>
</dbReference>
<accession>A0ABQ5VBB8</accession>
<gene>
    <name evidence="2" type="ORF">GCM10007853_18640</name>
</gene>
<keyword evidence="1" id="KW-0732">Signal</keyword>
<feature type="signal peptide" evidence="1">
    <location>
        <begin position="1"/>
        <end position="22"/>
    </location>
</feature>
<keyword evidence="3" id="KW-1185">Reference proteome</keyword>
<sequence length="515" mass="51764">MKFHRLLAGTAVAALMASNASALSISLAATSPSAPGPGGAALVASDLIEAPIVLAQERPQNVVANAGTFALNVTTNNVIASANNYFIVLEILNGTFATQVDADDLINGTGGTATVFNGTTVQFDGANRTGEVGDSSVRFLSSATTGGDNFSIVFDSTATCAGPLNFRVTLSTESNTAIEQGVVTLATPAATCVDAYQVTVASDETGPFDSLLVATAFQNFNTAVDSRSVGLASSNANNGGINDDADEATIGNISIAFDPTNTGAPRPVFPTLLAAEDVATGFLAGVPAEIGVVSLTVAVDSSTGVQGVGLRAAGGATNALTAGSASFTYDPAAIGPNVAAIEIDVTGSDTLQEIQPTATAGTVSFTGAAAGLATENITRANGGLLDKLQYAGSQCGTFDWVGDGTVTRRNVFRVTNFANSQTDGIFASMTNSSAGLPNATLPINGTVTVSGAEMSFTDVELTSVFGNYGRADFAFNFIGATSSLDCDRLQSSPVSSVVTGFGNGTGNAEYGDGDD</sequence>
<evidence type="ECO:0000313" key="3">
    <source>
        <dbReference type="Proteomes" id="UP001161391"/>
    </source>
</evidence>
<protein>
    <submittedName>
        <fullName evidence="2">Uncharacterized protein</fullName>
    </submittedName>
</protein>
<feature type="chain" id="PRO_5046614139" evidence="1">
    <location>
        <begin position="23"/>
        <end position="515"/>
    </location>
</feature>
<organism evidence="2 3">
    <name type="scientific">Algimonas ampicilliniresistens</name>
    <dbReference type="NCBI Taxonomy" id="1298735"/>
    <lineage>
        <taxon>Bacteria</taxon>
        <taxon>Pseudomonadati</taxon>
        <taxon>Pseudomonadota</taxon>
        <taxon>Alphaproteobacteria</taxon>
        <taxon>Maricaulales</taxon>
        <taxon>Robiginitomaculaceae</taxon>
        <taxon>Algimonas</taxon>
    </lineage>
</organism>
<reference evidence="2" key="1">
    <citation type="journal article" date="2014" name="Int. J. Syst. Evol. Microbiol.">
        <title>Complete genome of a new Firmicutes species belonging to the dominant human colonic microbiota ('Ruminococcus bicirculans') reveals two chromosomes and a selective capacity to utilize plant glucans.</title>
        <authorList>
            <consortium name="NISC Comparative Sequencing Program"/>
            <person name="Wegmann U."/>
            <person name="Louis P."/>
            <person name="Goesmann A."/>
            <person name="Henrissat B."/>
            <person name="Duncan S.H."/>
            <person name="Flint H.J."/>
        </authorList>
    </citation>
    <scope>NUCLEOTIDE SEQUENCE</scope>
    <source>
        <strain evidence="2">NBRC 108219</strain>
    </source>
</reference>
<reference evidence="2" key="2">
    <citation type="submission" date="2023-01" db="EMBL/GenBank/DDBJ databases">
        <title>Draft genome sequence of Algimonas ampicilliniresistens strain NBRC 108219.</title>
        <authorList>
            <person name="Sun Q."/>
            <person name="Mori K."/>
        </authorList>
    </citation>
    <scope>NUCLEOTIDE SEQUENCE</scope>
    <source>
        <strain evidence="2">NBRC 108219</strain>
    </source>
</reference>
<name>A0ABQ5VBB8_9PROT</name>
<dbReference type="Proteomes" id="UP001161391">
    <property type="component" value="Unassembled WGS sequence"/>
</dbReference>
<evidence type="ECO:0000313" key="2">
    <source>
        <dbReference type="EMBL" id="GLQ23990.1"/>
    </source>
</evidence>
<proteinExistence type="predicted"/>
<comment type="caution">
    <text evidence="2">The sequence shown here is derived from an EMBL/GenBank/DDBJ whole genome shotgun (WGS) entry which is preliminary data.</text>
</comment>
<dbReference type="RefSeq" id="WP_284389975.1">
    <property type="nucleotide sequence ID" value="NZ_BSNK01000002.1"/>
</dbReference>